<dbReference type="InterPro" id="IPR011992">
    <property type="entry name" value="EF-hand-dom_pair"/>
</dbReference>
<accession>A0A671X5J5</accession>
<dbReference type="InterPro" id="IPR039862">
    <property type="entry name" value="NECAB1/2/3"/>
</dbReference>
<dbReference type="PANTHER" id="PTHR12178">
    <property type="entry name" value="EF-HAND DOMAIN-CONTAINING PROTEIN"/>
    <property type="match status" value="1"/>
</dbReference>
<dbReference type="SUPFAM" id="SSF47473">
    <property type="entry name" value="EF-hand"/>
    <property type="match status" value="1"/>
</dbReference>
<name>A0A671X5J5_SPAAU</name>
<evidence type="ECO:0000313" key="2">
    <source>
        <dbReference type="Proteomes" id="UP000472265"/>
    </source>
</evidence>
<proteinExistence type="predicted"/>
<protein>
    <recommendedName>
        <fullName evidence="3">N-terminal EF-hand calcium binding protein 3</fullName>
    </recommendedName>
</protein>
<dbReference type="PANTHER" id="PTHR12178:SF3">
    <property type="entry name" value="N-TERMINAL EF-HAND CALCIUM-BINDING PROTEIN 3"/>
    <property type="match status" value="1"/>
</dbReference>
<dbReference type="GO" id="GO:0000137">
    <property type="term" value="C:Golgi cis cisterna"/>
    <property type="evidence" value="ECO:0007669"/>
    <property type="project" value="TreeGrafter"/>
</dbReference>
<reference evidence="1" key="3">
    <citation type="submission" date="2025-09" db="UniProtKB">
        <authorList>
            <consortium name="Ensembl"/>
        </authorList>
    </citation>
    <scope>IDENTIFICATION</scope>
</reference>
<evidence type="ECO:0000313" key="1">
    <source>
        <dbReference type="Ensembl" id="ENSSAUP00010046278.1"/>
    </source>
</evidence>
<sequence length="184" mass="20958">HLQQGLVPLCLSSEVALTKHCYVQAVIKPCRLQRGFMSYGFSLLSDDGKLSLEEFQSYFTDGILTDEQMQELYYSIDRQRTDVLSALEKLNVAILKAMDKTKEEYQGSSVLGQFVTRFLLRETSTQLQSLQSSLDCAMEAVHDQGSPRPALKSKRQRNLILYNMGALIRMWAIKMAESLAYFIQ</sequence>
<dbReference type="Ensembl" id="ENSSAUT00010048644.1">
    <property type="protein sequence ID" value="ENSSAUP00010046278.1"/>
    <property type="gene ID" value="ENSSAUG00010019297.1"/>
</dbReference>
<keyword evidence="2" id="KW-1185">Reference proteome</keyword>
<dbReference type="InParanoid" id="A0A671X5J5"/>
<dbReference type="GO" id="GO:0042984">
    <property type="term" value="P:regulation of amyloid precursor protein biosynthetic process"/>
    <property type="evidence" value="ECO:0007669"/>
    <property type="project" value="TreeGrafter"/>
</dbReference>
<reference evidence="1" key="2">
    <citation type="submission" date="2025-08" db="UniProtKB">
        <authorList>
            <consortium name="Ensembl"/>
        </authorList>
    </citation>
    <scope>IDENTIFICATION</scope>
</reference>
<organism evidence="1 2">
    <name type="scientific">Sparus aurata</name>
    <name type="common">Gilthead sea bream</name>
    <dbReference type="NCBI Taxonomy" id="8175"/>
    <lineage>
        <taxon>Eukaryota</taxon>
        <taxon>Metazoa</taxon>
        <taxon>Chordata</taxon>
        <taxon>Craniata</taxon>
        <taxon>Vertebrata</taxon>
        <taxon>Euteleostomi</taxon>
        <taxon>Actinopterygii</taxon>
        <taxon>Neopterygii</taxon>
        <taxon>Teleostei</taxon>
        <taxon>Neoteleostei</taxon>
        <taxon>Acanthomorphata</taxon>
        <taxon>Eupercaria</taxon>
        <taxon>Spariformes</taxon>
        <taxon>Sparidae</taxon>
        <taxon>Sparus</taxon>
    </lineage>
</organism>
<dbReference type="GeneTree" id="ENSGT00950000183131"/>
<dbReference type="AlphaFoldDB" id="A0A671X5J5"/>
<dbReference type="GO" id="GO:0005783">
    <property type="term" value="C:endoplasmic reticulum"/>
    <property type="evidence" value="ECO:0007669"/>
    <property type="project" value="TreeGrafter"/>
</dbReference>
<dbReference type="Proteomes" id="UP000472265">
    <property type="component" value="Chromosome 7"/>
</dbReference>
<evidence type="ECO:0008006" key="3">
    <source>
        <dbReference type="Google" id="ProtNLM"/>
    </source>
</evidence>
<reference evidence="1" key="1">
    <citation type="submission" date="2021-04" db="EMBL/GenBank/DDBJ databases">
        <authorList>
            <consortium name="Wellcome Sanger Institute Data Sharing"/>
        </authorList>
    </citation>
    <scope>NUCLEOTIDE SEQUENCE [LARGE SCALE GENOMIC DNA]</scope>
</reference>